<dbReference type="GO" id="GO:0005524">
    <property type="term" value="F:ATP binding"/>
    <property type="evidence" value="ECO:0007669"/>
    <property type="project" value="InterPro"/>
</dbReference>
<dbReference type="PANTHER" id="PTHR47396">
    <property type="entry name" value="TYPE I RESTRICTION ENZYME ECOKI R PROTEIN"/>
    <property type="match status" value="1"/>
</dbReference>
<dbReference type="InterPro" id="IPR027417">
    <property type="entry name" value="P-loop_NTPase"/>
</dbReference>
<accession>A0A518IKV5</accession>
<evidence type="ECO:0000313" key="3">
    <source>
        <dbReference type="EMBL" id="QDV53719.1"/>
    </source>
</evidence>
<organism evidence="3 4">
    <name type="scientific">Gimesia fumaroli</name>
    <dbReference type="NCBI Taxonomy" id="2527976"/>
    <lineage>
        <taxon>Bacteria</taxon>
        <taxon>Pseudomonadati</taxon>
        <taxon>Planctomycetota</taxon>
        <taxon>Planctomycetia</taxon>
        <taxon>Planctomycetales</taxon>
        <taxon>Planctomycetaceae</taxon>
        <taxon>Gimesia</taxon>
    </lineage>
</organism>
<dbReference type="AlphaFoldDB" id="A0A518IKV5"/>
<evidence type="ECO:0000259" key="1">
    <source>
        <dbReference type="PROSITE" id="PS51192"/>
    </source>
</evidence>
<dbReference type="Proteomes" id="UP000318313">
    <property type="component" value="Chromosome"/>
</dbReference>
<dbReference type="OrthoDB" id="9802848at2"/>
<dbReference type="PROSITE" id="PS51192">
    <property type="entry name" value="HELICASE_ATP_BIND_1"/>
    <property type="match status" value="1"/>
</dbReference>
<sequence>MILRPYQQQSVEAVYSYLRDRDGNPCVVIPTGGGKTPVIATVCRDAVTRWNGRVLILAHVKELLAQAADKLNKICPELDVGVYSAGLRRREINGEVIVAGIQSVYKRACELDAFDLILVDEAHLIPPDGEGMYRKFLADAKVVNPLVRVIGLTATPYRMKSGEICGPENILNEVCYEVGVKNLIHNGYLSPLVSKPGKDSPDTSGLHVRAGEYIASETEELMDTEALVQSACAEIIEKTQDRNKVLIFAAGVDHGQHIVDTFRDEHGIECGFITGETPSGERDRLIEEFKNGDLKYLCNIGVLTTGFDAPNIDCVVLLRPTLSPGLYYQMVGRGLRLFPGKKNCLILDYGGNVMLHGPIDEIEVRSSKPRTSESEAPAKECPECQSLIATSYRRCPDCGFEFPDPMTKKHEAIASKAGVLSGQTSDETFEVIGMTYSVHEKKGSPKSMRVDYRTGLQNWQSEWICFEHNGYARQKAEYWWKQRCLDPVPDTAQQAVDLAEAGCLAETTQIVVRSTAGEKYDRIISYDIGEIPDPGVAWAVQLNFDEDDVPF</sequence>
<dbReference type="PANTHER" id="PTHR47396:SF1">
    <property type="entry name" value="ATP-DEPENDENT HELICASE IRC3-RELATED"/>
    <property type="match status" value="1"/>
</dbReference>
<dbReference type="Gene3D" id="3.40.50.300">
    <property type="entry name" value="P-loop containing nucleotide triphosphate hydrolases"/>
    <property type="match status" value="2"/>
</dbReference>
<dbReference type="PROSITE" id="PS51194">
    <property type="entry name" value="HELICASE_CTER"/>
    <property type="match status" value="1"/>
</dbReference>
<dbReference type="KEGG" id="gfm:Enr17x_58000"/>
<dbReference type="GO" id="GO:0003677">
    <property type="term" value="F:DNA binding"/>
    <property type="evidence" value="ECO:0007669"/>
    <property type="project" value="InterPro"/>
</dbReference>
<feature type="domain" description="Helicase ATP-binding" evidence="1">
    <location>
        <begin position="16"/>
        <end position="174"/>
    </location>
</feature>
<dbReference type="Pfam" id="PF00271">
    <property type="entry name" value="Helicase_C"/>
    <property type="match status" value="1"/>
</dbReference>
<feature type="domain" description="Helicase C-terminal" evidence="2">
    <location>
        <begin position="231"/>
        <end position="375"/>
    </location>
</feature>
<protein>
    <submittedName>
        <fullName evidence="3">Type I restriction enzyme EcoKI subunit R</fullName>
    </submittedName>
</protein>
<dbReference type="EMBL" id="CP037452">
    <property type="protein sequence ID" value="QDV53719.1"/>
    <property type="molecule type" value="Genomic_DNA"/>
</dbReference>
<dbReference type="Pfam" id="PF04851">
    <property type="entry name" value="ResIII"/>
    <property type="match status" value="1"/>
</dbReference>
<dbReference type="GO" id="GO:0016787">
    <property type="term" value="F:hydrolase activity"/>
    <property type="evidence" value="ECO:0007669"/>
    <property type="project" value="InterPro"/>
</dbReference>
<dbReference type="RefSeq" id="WP_145313429.1">
    <property type="nucleotide sequence ID" value="NZ_CP037452.1"/>
</dbReference>
<dbReference type="InterPro" id="IPR001650">
    <property type="entry name" value="Helicase_C-like"/>
</dbReference>
<dbReference type="InterPro" id="IPR014001">
    <property type="entry name" value="Helicase_ATP-bd"/>
</dbReference>
<keyword evidence="4" id="KW-1185">Reference proteome</keyword>
<dbReference type="InterPro" id="IPR006935">
    <property type="entry name" value="Helicase/UvrB_N"/>
</dbReference>
<dbReference type="SMART" id="SM00487">
    <property type="entry name" value="DEXDc"/>
    <property type="match status" value="1"/>
</dbReference>
<name>A0A518IKV5_9PLAN</name>
<dbReference type="SMART" id="SM00490">
    <property type="entry name" value="HELICc"/>
    <property type="match status" value="1"/>
</dbReference>
<evidence type="ECO:0000259" key="2">
    <source>
        <dbReference type="PROSITE" id="PS51194"/>
    </source>
</evidence>
<gene>
    <name evidence="3" type="ORF">Enr17x_58000</name>
</gene>
<dbReference type="SUPFAM" id="SSF52540">
    <property type="entry name" value="P-loop containing nucleoside triphosphate hydrolases"/>
    <property type="match status" value="1"/>
</dbReference>
<reference evidence="3 4" key="1">
    <citation type="submission" date="2019-03" db="EMBL/GenBank/DDBJ databases">
        <title>Deep-cultivation of Planctomycetes and their phenomic and genomic characterization uncovers novel biology.</title>
        <authorList>
            <person name="Wiegand S."/>
            <person name="Jogler M."/>
            <person name="Boedeker C."/>
            <person name="Pinto D."/>
            <person name="Vollmers J."/>
            <person name="Rivas-Marin E."/>
            <person name="Kohn T."/>
            <person name="Peeters S.H."/>
            <person name="Heuer A."/>
            <person name="Rast P."/>
            <person name="Oberbeckmann S."/>
            <person name="Bunk B."/>
            <person name="Jeske O."/>
            <person name="Meyerdierks A."/>
            <person name="Storesund J.E."/>
            <person name="Kallscheuer N."/>
            <person name="Luecker S."/>
            <person name="Lage O.M."/>
            <person name="Pohl T."/>
            <person name="Merkel B.J."/>
            <person name="Hornburger P."/>
            <person name="Mueller R.-W."/>
            <person name="Bruemmer F."/>
            <person name="Labrenz M."/>
            <person name="Spormann A.M."/>
            <person name="Op den Camp H."/>
            <person name="Overmann J."/>
            <person name="Amann R."/>
            <person name="Jetten M.S.M."/>
            <person name="Mascher T."/>
            <person name="Medema M.H."/>
            <person name="Devos D.P."/>
            <person name="Kaster A.-K."/>
            <person name="Ovreas L."/>
            <person name="Rohde M."/>
            <person name="Galperin M.Y."/>
            <person name="Jogler C."/>
        </authorList>
    </citation>
    <scope>NUCLEOTIDE SEQUENCE [LARGE SCALE GENOMIC DNA]</scope>
    <source>
        <strain evidence="3 4">Enr17</strain>
    </source>
</reference>
<dbReference type="CDD" id="cd18799">
    <property type="entry name" value="SF2_C_EcoAI-like"/>
    <property type="match status" value="1"/>
</dbReference>
<evidence type="ECO:0000313" key="4">
    <source>
        <dbReference type="Proteomes" id="UP000318313"/>
    </source>
</evidence>
<proteinExistence type="predicted"/>
<dbReference type="InterPro" id="IPR050742">
    <property type="entry name" value="Helicase_Restrict-Modif_Enz"/>
</dbReference>
<dbReference type="GO" id="GO:0005829">
    <property type="term" value="C:cytosol"/>
    <property type="evidence" value="ECO:0007669"/>
    <property type="project" value="TreeGrafter"/>
</dbReference>